<feature type="transmembrane region" description="Helical" evidence="8">
    <location>
        <begin position="156"/>
        <end position="177"/>
    </location>
</feature>
<gene>
    <name evidence="10" type="ORF">LARV_01828</name>
</gene>
<feature type="compositionally biased region" description="Pro residues" evidence="7">
    <location>
        <begin position="218"/>
        <end position="242"/>
    </location>
</feature>
<dbReference type="SUPFAM" id="SSF48452">
    <property type="entry name" value="TPR-like"/>
    <property type="match status" value="1"/>
</dbReference>
<keyword evidence="8" id="KW-0812">Transmembrane</keyword>
<dbReference type="STRING" id="360412.LARV_01828"/>
<dbReference type="Pfam" id="PF03734">
    <property type="entry name" value="YkuD"/>
    <property type="match status" value="1"/>
</dbReference>
<dbReference type="PANTHER" id="PTHR30582">
    <property type="entry name" value="L,D-TRANSPEPTIDASE"/>
    <property type="match status" value="1"/>
</dbReference>
<evidence type="ECO:0000256" key="1">
    <source>
        <dbReference type="ARBA" id="ARBA00004752"/>
    </source>
</evidence>
<name>A0A0S7BIR3_9CHLR</name>
<sequence length="375" mass="40976">MSQPDPSRANLALQQARQALNLGKRTEARRFAMEAARNNPQLEEAWLILAALASPEASLTYLQRALEINPASERAQRGMAWALKRKAESSQPTAPFTVQATTRPISIHPISPASAPASMPVASTPVAPSIQPARERTRPAPAQPVVVKPARRKSTWVWGLLALVLIVCLSVAAWFALPTLTAVANSGAAQRPQGALVKPSLTPTLTPTPTATFTPTITPSPTPTPTETPTPIPTDTPEPQPTQPGAISQLQRPDGVDAGEIWVDVDLTNQRSYLVEDETVIGWFVVSTGTWQHPTVTGLYNIYVKYRYADMSGPGYYLPDVPYVMYFYKGYGLHGTYWHSNFGVPMSHGCVNYRTEDAGFIYERVEVGTPVYVHY</sequence>
<feature type="compositionally biased region" description="Low complexity" evidence="7">
    <location>
        <begin position="199"/>
        <end position="217"/>
    </location>
</feature>
<reference evidence="10" key="1">
    <citation type="submission" date="2015-07" db="EMBL/GenBank/DDBJ databases">
        <title>Draft Genome Sequences of Anaerolinea thermolimosa IMO-1, Bellilinea caldifistulae GOMI-1, Leptolinea tardivitalis YMTK-2, Levilinea saccharolytica KIBI-1,Longilinea arvoryzae KOME-1, Previously Described as Members of the Anaerolineaceae (Chloroflexi).</title>
        <authorList>
            <person name="Sekiguchi Y."/>
            <person name="Ohashi A."/>
            <person name="Matsuura N."/>
            <person name="Tourlousse M.D."/>
        </authorList>
    </citation>
    <scope>NUCLEOTIDE SEQUENCE [LARGE SCALE GENOMIC DNA]</scope>
    <source>
        <strain evidence="10">KOME-1</strain>
    </source>
</reference>
<dbReference type="PANTHER" id="PTHR30582:SF2">
    <property type="entry name" value="L,D-TRANSPEPTIDASE YCIB-RELATED"/>
    <property type="match status" value="1"/>
</dbReference>
<evidence type="ECO:0000313" key="10">
    <source>
        <dbReference type="EMBL" id="GAP14066.1"/>
    </source>
</evidence>
<dbReference type="Gene3D" id="2.40.440.10">
    <property type="entry name" value="L,D-transpeptidase catalytic domain-like"/>
    <property type="match status" value="1"/>
</dbReference>
<organism evidence="10">
    <name type="scientific">Longilinea arvoryzae</name>
    <dbReference type="NCBI Taxonomy" id="360412"/>
    <lineage>
        <taxon>Bacteria</taxon>
        <taxon>Bacillati</taxon>
        <taxon>Chloroflexota</taxon>
        <taxon>Anaerolineae</taxon>
        <taxon>Anaerolineales</taxon>
        <taxon>Anaerolineaceae</taxon>
        <taxon>Longilinea</taxon>
    </lineage>
</organism>
<evidence type="ECO:0000256" key="8">
    <source>
        <dbReference type="SAM" id="Phobius"/>
    </source>
</evidence>
<dbReference type="RefSeq" id="WP_201785906.1">
    <property type="nucleotide sequence ID" value="NZ_DF967972.1"/>
</dbReference>
<feature type="active site" description="Nucleophile" evidence="6">
    <location>
        <position position="350"/>
    </location>
</feature>
<keyword evidence="2" id="KW-0808">Transferase</keyword>
<dbReference type="InterPro" id="IPR005490">
    <property type="entry name" value="LD_TPept_cat_dom"/>
</dbReference>
<dbReference type="GO" id="GO:0018104">
    <property type="term" value="P:peptidoglycan-protein cross-linking"/>
    <property type="evidence" value="ECO:0007669"/>
    <property type="project" value="TreeGrafter"/>
</dbReference>
<dbReference type="Proteomes" id="UP000055060">
    <property type="component" value="Unassembled WGS sequence"/>
</dbReference>
<dbReference type="SUPFAM" id="SSF141523">
    <property type="entry name" value="L,D-transpeptidase catalytic domain-like"/>
    <property type="match status" value="1"/>
</dbReference>
<proteinExistence type="predicted"/>
<accession>A0A0S7BIR3</accession>
<dbReference type="PROSITE" id="PS52029">
    <property type="entry name" value="LD_TPASE"/>
    <property type="match status" value="1"/>
</dbReference>
<dbReference type="UniPathway" id="UPA00219"/>
<keyword evidence="4 6" id="KW-0573">Peptidoglycan synthesis</keyword>
<evidence type="ECO:0000256" key="3">
    <source>
        <dbReference type="ARBA" id="ARBA00022960"/>
    </source>
</evidence>
<dbReference type="CDD" id="cd16913">
    <property type="entry name" value="YkuD_like"/>
    <property type="match status" value="1"/>
</dbReference>
<dbReference type="AlphaFoldDB" id="A0A0S7BIR3"/>
<dbReference type="InterPro" id="IPR050979">
    <property type="entry name" value="LD-transpeptidase"/>
</dbReference>
<evidence type="ECO:0000259" key="9">
    <source>
        <dbReference type="PROSITE" id="PS52029"/>
    </source>
</evidence>
<evidence type="ECO:0000313" key="11">
    <source>
        <dbReference type="Proteomes" id="UP000055060"/>
    </source>
</evidence>
<evidence type="ECO:0000256" key="4">
    <source>
        <dbReference type="ARBA" id="ARBA00022984"/>
    </source>
</evidence>
<dbReference type="GO" id="GO:0071972">
    <property type="term" value="F:peptidoglycan L,D-transpeptidase activity"/>
    <property type="evidence" value="ECO:0007669"/>
    <property type="project" value="TreeGrafter"/>
</dbReference>
<dbReference type="GO" id="GO:0008360">
    <property type="term" value="P:regulation of cell shape"/>
    <property type="evidence" value="ECO:0007669"/>
    <property type="project" value="UniProtKB-UniRule"/>
</dbReference>
<dbReference type="EMBL" id="DF967972">
    <property type="protein sequence ID" value="GAP14066.1"/>
    <property type="molecule type" value="Genomic_DNA"/>
</dbReference>
<dbReference type="GO" id="GO:0016740">
    <property type="term" value="F:transferase activity"/>
    <property type="evidence" value="ECO:0007669"/>
    <property type="project" value="UniProtKB-KW"/>
</dbReference>
<evidence type="ECO:0000256" key="2">
    <source>
        <dbReference type="ARBA" id="ARBA00022679"/>
    </source>
</evidence>
<keyword evidence="11" id="KW-1185">Reference proteome</keyword>
<comment type="pathway">
    <text evidence="1 6">Cell wall biogenesis; peptidoglycan biosynthesis.</text>
</comment>
<feature type="region of interest" description="Disordered" evidence="7">
    <location>
        <begin position="189"/>
        <end position="250"/>
    </location>
</feature>
<keyword evidence="8" id="KW-0472">Membrane</keyword>
<feature type="active site" description="Proton donor/acceptor" evidence="6">
    <location>
        <position position="334"/>
    </location>
</feature>
<evidence type="ECO:0000256" key="5">
    <source>
        <dbReference type="ARBA" id="ARBA00023316"/>
    </source>
</evidence>
<dbReference type="InterPro" id="IPR011990">
    <property type="entry name" value="TPR-like_helical_dom_sf"/>
</dbReference>
<dbReference type="GO" id="GO:0071555">
    <property type="term" value="P:cell wall organization"/>
    <property type="evidence" value="ECO:0007669"/>
    <property type="project" value="UniProtKB-UniRule"/>
</dbReference>
<evidence type="ECO:0000256" key="7">
    <source>
        <dbReference type="SAM" id="MobiDB-lite"/>
    </source>
</evidence>
<dbReference type="GO" id="GO:0005576">
    <property type="term" value="C:extracellular region"/>
    <property type="evidence" value="ECO:0007669"/>
    <property type="project" value="TreeGrafter"/>
</dbReference>
<keyword evidence="5 6" id="KW-0961">Cell wall biogenesis/degradation</keyword>
<protein>
    <submittedName>
        <fullName evidence="10">Uncharacterized protein conserved in bacteria</fullName>
    </submittedName>
</protein>
<keyword evidence="8" id="KW-1133">Transmembrane helix</keyword>
<dbReference type="Gene3D" id="1.25.40.10">
    <property type="entry name" value="Tetratricopeptide repeat domain"/>
    <property type="match status" value="1"/>
</dbReference>
<feature type="domain" description="L,D-TPase catalytic" evidence="9">
    <location>
        <begin position="261"/>
        <end position="374"/>
    </location>
</feature>
<keyword evidence="3 6" id="KW-0133">Cell shape</keyword>
<dbReference type="InterPro" id="IPR038063">
    <property type="entry name" value="Transpep_catalytic_dom"/>
</dbReference>
<evidence type="ECO:0000256" key="6">
    <source>
        <dbReference type="PROSITE-ProRule" id="PRU01373"/>
    </source>
</evidence>